<dbReference type="SMART" id="SM00066">
    <property type="entry name" value="GAL4"/>
    <property type="match status" value="1"/>
</dbReference>
<dbReference type="PROSITE" id="PS50048">
    <property type="entry name" value="ZN2_CY6_FUNGAL_2"/>
    <property type="match status" value="1"/>
</dbReference>
<feature type="region of interest" description="Disordered" evidence="8">
    <location>
        <begin position="583"/>
        <end position="608"/>
    </location>
</feature>
<evidence type="ECO:0000256" key="3">
    <source>
        <dbReference type="ARBA" id="ARBA00023015"/>
    </source>
</evidence>
<evidence type="ECO:0008006" key="13">
    <source>
        <dbReference type="Google" id="ProtNLM"/>
    </source>
</evidence>
<evidence type="ECO:0000256" key="1">
    <source>
        <dbReference type="ARBA" id="ARBA00004123"/>
    </source>
</evidence>
<keyword evidence="7" id="KW-0863">Zinc-finger</keyword>
<evidence type="ECO:0000256" key="5">
    <source>
        <dbReference type="ARBA" id="ARBA00023163"/>
    </source>
</evidence>
<feature type="compositionally biased region" description="Polar residues" evidence="8">
    <location>
        <begin position="530"/>
        <end position="539"/>
    </location>
</feature>
<feature type="compositionally biased region" description="Polar residues" evidence="8">
    <location>
        <begin position="34"/>
        <end position="44"/>
    </location>
</feature>
<dbReference type="InterPro" id="IPR051711">
    <property type="entry name" value="Stress_Response_Reg"/>
</dbReference>
<sequence length="1257" mass="139721">MATSAAPFLADNTGEEDPTPDSNLYAHDEGEFSITPSHNVSQDLSAGDAAPNAKVEAPLPIQKRRRVTRCDECRRKKVKCDQKQPCTHCTVYRYECTYNQPSNRRRNPAPQYVEALDNLDDPQIDVHATEQLPQAIKQEKASQQPLSQPPPQPSDTNGPAGAPGPDGAGADESLLESMVDNTGSLDLDDQGHWDYHGHTSGIISPLRLRKQLGVHQQPGTAEIPIRTRPDLQQILESPKSMSESLQEPSLPPMHGLPPRDVARLYSLPFSSEHSPYSPLGAGIPTPAAPGPVASDSYLVPSRLAPVNPSIYNLSHAESIFTFDNSWGTPATSVCEEDFVSQISQDIHNKVNSLERDELHRLRNVLQRGLALVDSLLPPLQRTSTDGPMWGNTNRYKYRCAICKTGMIYPSRGTLKRHFTSIHFSEVMYRCPIKGCSLETPRRDKFYEHHRRNHHAPQPNIEEAAIHKPPPRNCPICECPIGSWEELWKCIFRNSEIPSEPPTQSRGMGGNGLYTRSATSQHFVPRAQVTAPPTTSGSHQEQLRREEAESLVLLSELEYVEPRVASADSASSNPSLFQQYMHTSKDQRNTLSPNSSSKSGPADTSITTPECLEGESIDSAIPPADCLDFILDPVAHEKSLQTLEIETARLCGLHEPYLWSDSSMSTIPMKECLDLLKGCLAAFCNLRNEGFCGRTLTVFLENPSRPSTAEAIHITLDDIETLVMQPSTRMGQELDDLSLGIIQQLTGIFPPTASLGSEQIETSSYLSFIYRVLSLSIVSFSGSHVCPFDVSSWDRELASIPVGLGYSFARRRLACMSEFVGGPVWTLGEVARTQDDPGLMLSMNIQDLQQLWGPIWMVGGTEEAAPIIRTERGYLTPLLVSDHISYLPTEIVCHWAKDLPEPYLPGQPVQNRVMIDKSSQLLIGVDEGKKNWEIIINERCKADINVIQQQIISELRFPGTCKAYYVGEGYEVSLSGGYQVNAGIIKRWKRMPARTHRSMLLAYCMSPGAEILPILKLEVGLEVSMCTGNSRRVSLWEAIQLSQVKQRGVESEYTQVFCGHTAGSIECICKCWNWADREEIDQILDAPGDHEEFKQASARRKLINAILALEHTGINHRGQLQALWPFSKCPQVRHIPSNTKRQKHNWLGLVKDTYSTSATFLRPSGCFKQSIAQPVPTVLCTRVFKSPDAVTNGYGFEQGVHLRFGEESLEVMDRQLGDPMAVIVKKSRVPSWFPQGMKIKEHINPSNRIGYSCVMLAC</sequence>
<feature type="domain" description="Zn(2)-C6 fungal-type" evidence="9">
    <location>
        <begin position="69"/>
        <end position="98"/>
    </location>
</feature>
<keyword evidence="3" id="KW-0805">Transcription regulation</keyword>
<keyword evidence="7" id="KW-0479">Metal-binding</keyword>
<dbReference type="InterPro" id="IPR001138">
    <property type="entry name" value="Zn2Cys6_DnaBD"/>
</dbReference>
<keyword evidence="5" id="KW-0804">Transcription</keyword>
<evidence type="ECO:0000256" key="4">
    <source>
        <dbReference type="ARBA" id="ARBA00023125"/>
    </source>
</evidence>
<dbReference type="PROSITE" id="PS50157">
    <property type="entry name" value="ZINC_FINGER_C2H2_2"/>
    <property type="match status" value="1"/>
</dbReference>
<reference evidence="11 12" key="1">
    <citation type="submission" date="2024-07" db="EMBL/GenBank/DDBJ databases">
        <title>Section-level genome sequencing and comparative genomics of Aspergillus sections Usti and Cavernicolus.</title>
        <authorList>
            <consortium name="Lawrence Berkeley National Laboratory"/>
            <person name="Nybo J.L."/>
            <person name="Vesth T.C."/>
            <person name="Theobald S."/>
            <person name="Frisvad J.C."/>
            <person name="Larsen T.O."/>
            <person name="Kjaerboelling I."/>
            <person name="Rothschild-Mancinelli K."/>
            <person name="Lyhne E.K."/>
            <person name="Kogle M.E."/>
            <person name="Barry K."/>
            <person name="Clum A."/>
            <person name="Na H."/>
            <person name="Ledsgaard L."/>
            <person name="Lin J."/>
            <person name="Lipzen A."/>
            <person name="Kuo A."/>
            <person name="Riley R."/>
            <person name="Mondo S."/>
            <person name="Labutti K."/>
            <person name="Haridas S."/>
            <person name="Pangalinan J."/>
            <person name="Salamov A.A."/>
            <person name="Simmons B.A."/>
            <person name="Magnuson J.K."/>
            <person name="Chen J."/>
            <person name="Drula E."/>
            <person name="Henrissat B."/>
            <person name="Wiebenga A."/>
            <person name="Lubbers R.J."/>
            <person name="Gomes A.C."/>
            <person name="Makela M.R."/>
            <person name="Stajich J."/>
            <person name="Grigoriev I.V."/>
            <person name="Mortensen U.H."/>
            <person name="De Vries R.P."/>
            <person name="Baker S.E."/>
            <person name="Andersen M.R."/>
        </authorList>
    </citation>
    <scope>NUCLEOTIDE SEQUENCE [LARGE SCALE GENOMIC DNA]</scope>
    <source>
        <strain evidence="11 12">CBS 588.65</strain>
    </source>
</reference>
<feature type="compositionally biased region" description="Low complexity" evidence="8">
    <location>
        <begin position="158"/>
        <end position="171"/>
    </location>
</feature>
<organism evidence="11 12">
    <name type="scientific">Aspergillus granulosus</name>
    <dbReference type="NCBI Taxonomy" id="176169"/>
    <lineage>
        <taxon>Eukaryota</taxon>
        <taxon>Fungi</taxon>
        <taxon>Dikarya</taxon>
        <taxon>Ascomycota</taxon>
        <taxon>Pezizomycotina</taxon>
        <taxon>Eurotiomycetes</taxon>
        <taxon>Eurotiomycetidae</taxon>
        <taxon>Eurotiales</taxon>
        <taxon>Aspergillaceae</taxon>
        <taxon>Aspergillus</taxon>
        <taxon>Aspergillus subgen. Nidulantes</taxon>
    </lineage>
</organism>
<accession>A0ABR4GXH6</accession>
<dbReference type="EMBL" id="JBFXLT010000134">
    <property type="protein sequence ID" value="KAL2807689.1"/>
    <property type="molecule type" value="Genomic_DNA"/>
</dbReference>
<evidence type="ECO:0000313" key="12">
    <source>
        <dbReference type="Proteomes" id="UP001610334"/>
    </source>
</evidence>
<dbReference type="Gene3D" id="4.10.240.10">
    <property type="entry name" value="Zn(2)-C6 fungal-type DNA-binding domain"/>
    <property type="match status" value="1"/>
</dbReference>
<feature type="region of interest" description="Disordered" evidence="8">
    <location>
        <begin position="524"/>
        <end position="545"/>
    </location>
</feature>
<evidence type="ECO:0000313" key="11">
    <source>
        <dbReference type="EMBL" id="KAL2807689.1"/>
    </source>
</evidence>
<gene>
    <name evidence="11" type="ORF">BJX63DRAFT_63825</name>
</gene>
<evidence type="ECO:0000256" key="8">
    <source>
        <dbReference type="SAM" id="MobiDB-lite"/>
    </source>
</evidence>
<dbReference type="InterPro" id="IPR013087">
    <property type="entry name" value="Znf_C2H2_type"/>
</dbReference>
<feature type="region of interest" description="Disordered" evidence="8">
    <location>
        <begin position="136"/>
        <end position="172"/>
    </location>
</feature>
<feature type="domain" description="C2H2-type" evidence="10">
    <location>
        <begin position="428"/>
        <end position="458"/>
    </location>
</feature>
<protein>
    <recommendedName>
        <fullName evidence="13">Zn(2)-C6 fungal-type domain-containing protein</fullName>
    </recommendedName>
</protein>
<evidence type="ECO:0000256" key="6">
    <source>
        <dbReference type="ARBA" id="ARBA00023242"/>
    </source>
</evidence>
<evidence type="ECO:0000259" key="10">
    <source>
        <dbReference type="PROSITE" id="PS50157"/>
    </source>
</evidence>
<comment type="subcellular location">
    <subcellularLocation>
        <location evidence="1">Nucleus</location>
    </subcellularLocation>
</comment>
<keyword evidence="12" id="KW-1185">Reference proteome</keyword>
<evidence type="ECO:0000256" key="2">
    <source>
        <dbReference type="ARBA" id="ARBA00022833"/>
    </source>
</evidence>
<feature type="compositionally biased region" description="Polar residues" evidence="8">
    <location>
        <begin position="588"/>
        <end position="607"/>
    </location>
</feature>
<keyword evidence="6" id="KW-0539">Nucleus</keyword>
<dbReference type="Proteomes" id="UP001610334">
    <property type="component" value="Unassembled WGS sequence"/>
</dbReference>
<proteinExistence type="predicted"/>
<keyword evidence="4" id="KW-0238">DNA-binding</keyword>
<evidence type="ECO:0000256" key="7">
    <source>
        <dbReference type="PROSITE-ProRule" id="PRU00042"/>
    </source>
</evidence>
<dbReference type="InterPro" id="IPR036864">
    <property type="entry name" value="Zn2-C6_fun-type_DNA-bd_sf"/>
</dbReference>
<evidence type="ECO:0000259" key="9">
    <source>
        <dbReference type="PROSITE" id="PS50048"/>
    </source>
</evidence>
<comment type="caution">
    <text evidence="11">The sequence shown here is derived from an EMBL/GenBank/DDBJ whole genome shotgun (WGS) entry which is preliminary data.</text>
</comment>
<name>A0ABR4GXH6_9EURO</name>
<dbReference type="CDD" id="cd00067">
    <property type="entry name" value="GAL4"/>
    <property type="match status" value="1"/>
</dbReference>
<keyword evidence="2" id="KW-0862">Zinc</keyword>
<dbReference type="PANTHER" id="PTHR47540">
    <property type="entry name" value="THIAMINE REPRESSIBLE GENES REGULATORY PROTEIN THI5"/>
    <property type="match status" value="1"/>
</dbReference>
<dbReference type="Pfam" id="PF00172">
    <property type="entry name" value="Zn_clus"/>
    <property type="match status" value="1"/>
</dbReference>
<dbReference type="PANTHER" id="PTHR47540:SF1">
    <property type="entry name" value="ACTIVATOR OF STRESS GENES 1-RELATED"/>
    <property type="match status" value="1"/>
</dbReference>
<dbReference type="SUPFAM" id="SSF57701">
    <property type="entry name" value="Zn2/Cys6 DNA-binding domain"/>
    <property type="match status" value="1"/>
</dbReference>
<feature type="region of interest" description="Disordered" evidence="8">
    <location>
        <begin position="1"/>
        <end position="59"/>
    </location>
</feature>
<dbReference type="SMART" id="SM00355">
    <property type="entry name" value="ZnF_C2H2"/>
    <property type="match status" value="2"/>
</dbReference>